<keyword evidence="3" id="KW-1185">Reference proteome</keyword>
<comment type="caution">
    <text evidence="2">The sequence shown here is derived from an EMBL/GenBank/DDBJ whole genome shotgun (WGS) entry which is preliminary data.</text>
</comment>
<name>A0A5B7KCH1_PORTR</name>
<reference evidence="2 3" key="1">
    <citation type="submission" date="2019-05" db="EMBL/GenBank/DDBJ databases">
        <title>Another draft genome of Portunus trituberculatus and its Hox gene families provides insights of decapod evolution.</title>
        <authorList>
            <person name="Jeong J.-H."/>
            <person name="Song I."/>
            <person name="Kim S."/>
            <person name="Choi T."/>
            <person name="Kim D."/>
            <person name="Ryu S."/>
            <person name="Kim W."/>
        </authorList>
    </citation>
    <scope>NUCLEOTIDE SEQUENCE [LARGE SCALE GENOMIC DNA]</scope>
    <source>
        <tissue evidence="2">Muscle</tissue>
    </source>
</reference>
<evidence type="ECO:0000256" key="1">
    <source>
        <dbReference type="SAM" id="MobiDB-lite"/>
    </source>
</evidence>
<proteinExistence type="predicted"/>
<accession>A0A5B7KCH1</accession>
<protein>
    <submittedName>
        <fullName evidence="2">Uncharacterized protein</fullName>
    </submittedName>
</protein>
<dbReference type="AlphaFoldDB" id="A0A5B7KCH1"/>
<evidence type="ECO:0000313" key="3">
    <source>
        <dbReference type="Proteomes" id="UP000324222"/>
    </source>
</evidence>
<feature type="compositionally biased region" description="Basic and acidic residues" evidence="1">
    <location>
        <begin position="74"/>
        <end position="90"/>
    </location>
</feature>
<organism evidence="2 3">
    <name type="scientific">Portunus trituberculatus</name>
    <name type="common">Swimming crab</name>
    <name type="synonym">Neptunus trituberculatus</name>
    <dbReference type="NCBI Taxonomy" id="210409"/>
    <lineage>
        <taxon>Eukaryota</taxon>
        <taxon>Metazoa</taxon>
        <taxon>Ecdysozoa</taxon>
        <taxon>Arthropoda</taxon>
        <taxon>Crustacea</taxon>
        <taxon>Multicrustacea</taxon>
        <taxon>Malacostraca</taxon>
        <taxon>Eumalacostraca</taxon>
        <taxon>Eucarida</taxon>
        <taxon>Decapoda</taxon>
        <taxon>Pleocyemata</taxon>
        <taxon>Brachyura</taxon>
        <taxon>Eubrachyura</taxon>
        <taxon>Portunoidea</taxon>
        <taxon>Portunidae</taxon>
        <taxon>Portuninae</taxon>
        <taxon>Portunus</taxon>
    </lineage>
</organism>
<gene>
    <name evidence="2" type="ORF">E2C01_098266</name>
</gene>
<feature type="region of interest" description="Disordered" evidence="1">
    <location>
        <begin position="61"/>
        <end position="98"/>
    </location>
</feature>
<dbReference type="EMBL" id="VSRR010132593">
    <property type="protein sequence ID" value="MPD02669.1"/>
    <property type="molecule type" value="Genomic_DNA"/>
</dbReference>
<evidence type="ECO:0000313" key="2">
    <source>
        <dbReference type="EMBL" id="MPD02669.1"/>
    </source>
</evidence>
<dbReference type="Proteomes" id="UP000324222">
    <property type="component" value="Unassembled WGS sequence"/>
</dbReference>
<sequence length="98" mass="10721">MLRGSRKVDGGLQNCCLTHITGTLTPSLQDSVCIDKSTTESRNTTKFIIHFRTLINRTHLDNPDACTGNGRRGGSRDRDSDSEVTTRDEVAIASNVTI</sequence>